<dbReference type="GO" id="GO:0005997">
    <property type="term" value="P:xylulose metabolic process"/>
    <property type="evidence" value="ECO:0007669"/>
    <property type="project" value="TreeGrafter"/>
</dbReference>
<evidence type="ECO:0000256" key="2">
    <source>
        <dbReference type="ARBA" id="ARBA00011881"/>
    </source>
</evidence>
<dbReference type="Proteomes" id="UP000199180">
    <property type="component" value="Unassembled WGS sequence"/>
</dbReference>
<organism evidence="4 5">
    <name type="scientific">Paracoccus homiensis</name>
    <dbReference type="NCBI Taxonomy" id="364199"/>
    <lineage>
        <taxon>Bacteria</taxon>
        <taxon>Pseudomonadati</taxon>
        <taxon>Pseudomonadota</taxon>
        <taxon>Alphaproteobacteria</taxon>
        <taxon>Rhodobacterales</taxon>
        <taxon>Paracoccaceae</taxon>
        <taxon>Paracoccus</taxon>
    </lineage>
</organism>
<evidence type="ECO:0000313" key="5">
    <source>
        <dbReference type="Proteomes" id="UP000199180"/>
    </source>
</evidence>
<proteinExistence type="inferred from homology"/>
<dbReference type="FunFam" id="3.40.50.720:FF:000084">
    <property type="entry name" value="Short-chain dehydrogenase reductase"/>
    <property type="match status" value="1"/>
</dbReference>
<keyword evidence="5" id="KW-1185">Reference proteome</keyword>
<comment type="similarity">
    <text evidence="1">Belongs to the short-chain dehydrogenases/reductases (SDR) family.</text>
</comment>
<accession>A0A1I0J8F4</accession>
<dbReference type="SUPFAM" id="SSF51735">
    <property type="entry name" value="NAD(P)-binding Rossmann-fold domains"/>
    <property type="match status" value="1"/>
</dbReference>
<evidence type="ECO:0000256" key="3">
    <source>
        <dbReference type="ARBA" id="ARBA00022857"/>
    </source>
</evidence>
<dbReference type="AlphaFoldDB" id="A0A1I0J8F4"/>
<keyword evidence="3" id="KW-0521">NADP</keyword>
<dbReference type="EMBL" id="FOHO01000022">
    <property type="protein sequence ID" value="SEU05360.1"/>
    <property type="molecule type" value="Genomic_DNA"/>
</dbReference>
<dbReference type="GO" id="GO:0050038">
    <property type="term" value="F:L-xylulose reductase (NADPH) activity"/>
    <property type="evidence" value="ECO:0007669"/>
    <property type="project" value="TreeGrafter"/>
</dbReference>
<name>A0A1I0J8F4_9RHOB</name>
<dbReference type="PANTHER" id="PTHR44252">
    <property type="entry name" value="D-ERYTHRULOSE REDUCTASE"/>
    <property type="match status" value="1"/>
</dbReference>
<dbReference type="STRING" id="364199.SAMN04489858_1226"/>
<dbReference type="OrthoDB" id="286404at2"/>
<gene>
    <name evidence="4" type="ORF">SAMN04489858_1226</name>
</gene>
<dbReference type="PANTHER" id="PTHR44252:SF3">
    <property type="entry name" value="D-ERYTHRULOSE REDUCTASE-RELATED"/>
    <property type="match status" value="1"/>
</dbReference>
<dbReference type="Pfam" id="PF13561">
    <property type="entry name" value="adh_short_C2"/>
    <property type="match status" value="1"/>
</dbReference>
<protein>
    <submittedName>
        <fullName evidence="4">3-oxoacyl-[acyl-carrier protein] reductase</fullName>
    </submittedName>
</protein>
<dbReference type="GO" id="GO:0004090">
    <property type="term" value="F:carbonyl reductase (NADPH) activity"/>
    <property type="evidence" value="ECO:0007669"/>
    <property type="project" value="TreeGrafter"/>
</dbReference>
<dbReference type="RefSeq" id="WP_090737861.1">
    <property type="nucleotide sequence ID" value="NZ_FOHO01000022.1"/>
</dbReference>
<dbReference type="InterPro" id="IPR002347">
    <property type="entry name" value="SDR_fam"/>
</dbReference>
<dbReference type="PRINTS" id="PR00080">
    <property type="entry name" value="SDRFAMILY"/>
</dbReference>
<comment type="subunit">
    <text evidence="2">Homotetramer.</text>
</comment>
<dbReference type="InterPro" id="IPR036291">
    <property type="entry name" value="NAD(P)-bd_dom_sf"/>
</dbReference>
<sequence>MNLEGQHVIVTGAASGIGLGIARQVRAAGAAVTGLDRNPDGAARMAELGAEFVRVDVAEPDALVAAIEDAHARAGRLDGLVNNAGVTIRVPFLELTLGQIEMLWQVNQRSVLVASQAAGRIMAAAGRGAIVNIASNHANATNPGHEAYAATKGAIVAMTRAMAWSLGPNGVRANTLSPGMTQTEIVIEAMKDPANAANFRSWSADNQVNTVDEVGRAAVFLLSDASSALNGSDLVADRAMSSLLGVNDTRRA</sequence>
<dbReference type="CDD" id="cd05233">
    <property type="entry name" value="SDR_c"/>
    <property type="match status" value="1"/>
</dbReference>
<dbReference type="InterPro" id="IPR051737">
    <property type="entry name" value="L-xylulose/Carbonyl_redctase"/>
</dbReference>
<reference evidence="4 5" key="1">
    <citation type="submission" date="2016-10" db="EMBL/GenBank/DDBJ databases">
        <authorList>
            <person name="de Groot N.N."/>
        </authorList>
    </citation>
    <scope>NUCLEOTIDE SEQUENCE [LARGE SCALE GENOMIC DNA]</scope>
    <source>
        <strain evidence="4 5">DSM 17862</strain>
    </source>
</reference>
<dbReference type="InterPro" id="IPR020904">
    <property type="entry name" value="Sc_DH/Rdtase_CS"/>
</dbReference>
<dbReference type="Gene3D" id="3.40.50.720">
    <property type="entry name" value="NAD(P)-binding Rossmann-like Domain"/>
    <property type="match status" value="1"/>
</dbReference>
<dbReference type="PRINTS" id="PR00081">
    <property type="entry name" value="GDHRDH"/>
</dbReference>
<evidence type="ECO:0000313" key="4">
    <source>
        <dbReference type="EMBL" id="SEU05360.1"/>
    </source>
</evidence>
<evidence type="ECO:0000256" key="1">
    <source>
        <dbReference type="ARBA" id="ARBA00006484"/>
    </source>
</evidence>
<dbReference type="PROSITE" id="PS00061">
    <property type="entry name" value="ADH_SHORT"/>
    <property type="match status" value="1"/>
</dbReference>
<dbReference type="GO" id="GO:0006006">
    <property type="term" value="P:glucose metabolic process"/>
    <property type="evidence" value="ECO:0007669"/>
    <property type="project" value="TreeGrafter"/>
</dbReference>